<feature type="compositionally biased region" description="Basic and acidic residues" evidence="1">
    <location>
        <begin position="399"/>
        <end position="441"/>
    </location>
</feature>
<accession>A0A3N2PZ01</accession>
<protein>
    <submittedName>
        <fullName evidence="2">Uncharacterized protein</fullName>
    </submittedName>
</protein>
<dbReference type="AlphaFoldDB" id="A0A3N2PZ01"/>
<proteinExistence type="predicted"/>
<gene>
    <name evidence="2" type="ORF">SODALDRAFT_358145</name>
</gene>
<feature type="compositionally biased region" description="Acidic residues" evidence="1">
    <location>
        <begin position="522"/>
        <end position="537"/>
    </location>
</feature>
<dbReference type="RefSeq" id="XP_028467533.1">
    <property type="nucleotide sequence ID" value="XM_028614074.1"/>
</dbReference>
<evidence type="ECO:0000313" key="2">
    <source>
        <dbReference type="EMBL" id="ROT39727.1"/>
    </source>
</evidence>
<feature type="region of interest" description="Disordered" evidence="1">
    <location>
        <begin position="220"/>
        <end position="282"/>
    </location>
</feature>
<dbReference type="Proteomes" id="UP000272025">
    <property type="component" value="Unassembled WGS sequence"/>
</dbReference>
<evidence type="ECO:0000313" key="3">
    <source>
        <dbReference type="Proteomes" id="UP000272025"/>
    </source>
</evidence>
<dbReference type="EMBL" id="ML119053">
    <property type="protein sequence ID" value="ROT39727.1"/>
    <property type="molecule type" value="Genomic_DNA"/>
</dbReference>
<feature type="compositionally biased region" description="Low complexity" evidence="1">
    <location>
        <begin position="554"/>
        <end position="572"/>
    </location>
</feature>
<feature type="compositionally biased region" description="Polar residues" evidence="1">
    <location>
        <begin position="464"/>
        <end position="476"/>
    </location>
</feature>
<evidence type="ECO:0000256" key="1">
    <source>
        <dbReference type="SAM" id="MobiDB-lite"/>
    </source>
</evidence>
<reference evidence="2 3" key="1">
    <citation type="journal article" date="2018" name="Mol. Ecol.">
        <title>The obligate alkalophilic soda-lake fungus Sodiomyces alkalinus has shifted to a protein diet.</title>
        <authorList>
            <person name="Grum-Grzhimaylo A.A."/>
            <person name="Falkoski D.L."/>
            <person name="van den Heuvel J."/>
            <person name="Valero-Jimenez C.A."/>
            <person name="Min B."/>
            <person name="Choi I.G."/>
            <person name="Lipzen A."/>
            <person name="Daum C.G."/>
            <person name="Aanen D.K."/>
            <person name="Tsang A."/>
            <person name="Henrissat B."/>
            <person name="Bilanenko E.N."/>
            <person name="de Vries R.P."/>
            <person name="van Kan J.A.L."/>
            <person name="Grigoriev I.V."/>
            <person name="Debets A.J.M."/>
        </authorList>
    </citation>
    <scope>NUCLEOTIDE SEQUENCE [LARGE SCALE GENOMIC DNA]</scope>
    <source>
        <strain evidence="2 3">F11</strain>
    </source>
</reference>
<feature type="compositionally biased region" description="Polar residues" evidence="1">
    <location>
        <begin position="262"/>
        <end position="274"/>
    </location>
</feature>
<organism evidence="2 3">
    <name type="scientific">Sodiomyces alkalinus (strain CBS 110278 / VKM F-3762 / F11)</name>
    <name type="common">Alkaliphilic filamentous fungus</name>
    <dbReference type="NCBI Taxonomy" id="1314773"/>
    <lineage>
        <taxon>Eukaryota</taxon>
        <taxon>Fungi</taxon>
        <taxon>Dikarya</taxon>
        <taxon>Ascomycota</taxon>
        <taxon>Pezizomycotina</taxon>
        <taxon>Sordariomycetes</taxon>
        <taxon>Hypocreomycetidae</taxon>
        <taxon>Glomerellales</taxon>
        <taxon>Plectosphaerellaceae</taxon>
        <taxon>Sodiomyces</taxon>
    </lineage>
</organism>
<keyword evidence="3" id="KW-1185">Reference proteome</keyword>
<sequence>MYGYLYQVAIFILPPHLQISNIKLISQQTSTLVSLSSHRDFQKYEVTLHAAAPPPGPWPATDPHCSGPGRLEGKMTPFAAAPPMIRISFLSSSAKLHSGHEFQPINPQPRGSNVSPLSFLPIALDSPFIFFLAPLTTTQLPILRTARNGQSFCLLSRFATNYLICAHPSASAQGFLPVISITVTIRRPKYLTPSFVGGWTTVLAVAGVAGYRYYKKNYATAKPKPKSPAPNVAPRKQQRAKKQRQETFTSTAQKAQAEAPNSKPSASTVTQSNNEPDDSIDNKDFAKMMASVQEGKKFAAKAGNDKKRQKSVKQSRAAEAANLDAVKVEQPSAPSSTGGVDADDDASPVASSVASPEVAPADPAGISDMLEPAPSGPSVLRLTDTDKEKQARKATKSSEATKPESKKQRQNRKKAEERKAIREAEEKERKVLMEKQRRAAREAAGIPAKDGSQFMAAANGGKSAWTSGAPNGTTVAVQPLDTFEPSSGDAAPKEPATNGPGSTEKSSAPAKLDESWITAIPSEEEQMEMLKSEEEEWNTVPTKSSKKSKKTSAPKEAASAPAAESKPAAQASVKPSVPVNGNRAKSAQSLGSFAALTVQGGNAADDQEEEQEWDV</sequence>
<feature type="compositionally biased region" description="Low complexity" evidence="1">
    <location>
        <begin position="347"/>
        <end position="364"/>
    </location>
</feature>
<feature type="region of interest" description="Disordered" evidence="1">
    <location>
        <begin position="298"/>
        <end position="585"/>
    </location>
</feature>
<name>A0A3N2PZ01_SODAK</name>
<dbReference type="GeneID" id="39582552"/>
<dbReference type="OrthoDB" id="4207724at2759"/>